<feature type="domain" description="Glycosyl hydrolase family 30 TIM-barrel" evidence="13">
    <location>
        <begin position="1172"/>
        <end position="1228"/>
    </location>
</feature>
<evidence type="ECO:0000256" key="7">
    <source>
        <dbReference type="ARBA" id="ARBA00022801"/>
    </source>
</evidence>
<dbReference type="GO" id="GO:0032006">
    <property type="term" value="P:regulation of TOR signaling"/>
    <property type="evidence" value="ECO:0007669"/>
    <property type="project" value="UniProtKB-ARBA"/>
</dbReference>
<dbReference type="GO" id="GO:0005102">
    <property type="term" value="F:signaling receptor binding"/>
    <property type="evidence" value="ECO:0007669"/>
    <property type="project" value="UniProtKB-ARBA"/>
</dbReference>
<evidence type="ECO:0000256" key="6">
    <source>
        <dbReference type="ARBA" id="ARBA00022729"/>
    </source>
</evidence>
<dbReference type="FunFam" id="3.20.20.80:FF:000030">
    <property type="entry name" value="Lysosomal acid glucosylceramidase"/>
    <property type="match status" value="1"/>
</dbReference>
<dbReference type="PANTHER" id="PTHR11069">
    <property type="entry name" value="GLUCOSYLCERAMIDASE"/>
    <property type="match status" value="1"/>
</dbReference>
<feature type="domain" description="Glycosyl hydrolase family 30 TIM-barrel" evidence="13">
    <location>
        <begin position="1008"/>
        <end position="1159"/>
    </location>
</feature>
<evidence type="ECO:0000256" key="3">
    <source>
        <dbReference type="ARBA" id="ARBA00004991"/>
    </source>
</evidence>
<feature type="non-terminal residue" evidence="15">
    <location>
        <position position="1"/>
    </location>
</feature>
<evidence type="ECO:0000256" key="12">
    <source>
        <dbReference type="RuleBase" id="RU361188"/>
    </source>
</evidence>
<comment type="catalytic activity">
    <reaction evidence="1">
        <text>a beta-D-glucosyl-(1&lt;-&gt;1')-N-acylsphing-4-enine + H2O = an N-acylsphing-4-enine + D-glucose</text>
        <dbReference type="Rhea" id="RHEA:13269"/>
        <dbReference type="ChEBI" id="CHEBI:4167"/>
        <dbReference type="ChEBI" id="CHEBI:15377"/>
        <dbReference type="ChEBI" id="CHEBI:22801"/>
        <dbReference type="ChEBI" id="CHEBI:52639"/>
        <dbReference type="EC" id="3.2.1.45"/>
    </reaction>
    <physiologicalReaction direction="left-to-right" evidence="1">
        <dbReference type="Rhea" id="RHEA:13270"/>
    </physiologicalReaction>
</comment>
<protein>
    <recommendedName>
        <fullName evidence="5 12">Glucosylceramidase</fullName>
        <ecNumber evidence="5 12">3.2.1.45</ecNumber>
    </recommendedName>
</protein>
<accession>A0A7R9QLE1</accession>
<keyword evidence="8 12" id="KW-0746">Sphingolipid metabolism</keyword>
<dbReference type="InterPro" id="IPR017853">
    <property type="entry name" value="GH"/>
</dbReference>
<sequence length="1592" mass="178927">MVIGARRECVVRKVKEADTVCVCNSTYCDDFPALKRPKSGFLTVYESNKAGERFKETELQFGSTIDSTADQTVVVTINKTQKYQTIFGFGGAFTDTTGQMLKTVNPSLADLLIDSYFSNNGIEYSMARIPMAGTDFSYRPYSYDDVDGDLELKHFALQMEDLEWKIPYIKRALKVSPHKIKLFGSPWSPPSWMKTNHMFNHGGELRGTVGGEYYQSWANYFVKFLDAYKSHDINLWGLTVENEPTQGSPGKGFNCLNLTGPMERDFVKLNLGPTLAKAGYGKDKLNLMVFDDNLSVFEKFVPTVLEDREAAKYVSGIAYHHYGGYPDGFPTEIQKNYTDMFLLSTEACHLEGPDLGLWSAGENYASDIIRALNEYVRGWVDWNMALDMSGGPRWNDKNGYGGAINIDPTKGEAYKQPSFYAIGHFSKFIPPESVRIGHTVDKSVSRFTVLTVQRPDNQTVLVALNTRADNIVLTIQESSLGARRECIARKVKEADTVCVCNSTYCDDFPALKRPKSGFLTVYESNKAGERFKETELQFGSTIDSTADQTVVVTIDKTQKYQTIFGFGGAFTDTTGQMLKTVNQSLADLLIDSYFSDNGIEYSMARIPMAGTDLPFKRRTWSGKALKVSPHKIKLFGSPWSPPSWMKTNHMFNHGGELRGTVGGEYYQSWANYFVKFLDAYKSHDINLWGLTVENEPTQGTPGKGFNCLNLTGPMERDFVKLNLGPTLAKAGYGKDKLNLMVFDENLNVFENFVPTVLEDRDAAKYVSGIAFHWYVGYPDGFPTEIQENYTDMGWLDWNMALDMSGGPRWNDKKGYGGSVNIDPYRGEAYKQPSFYALGHFSKFIPPESVRIGHTVDKSVPSFTVLTVQRPDNQTVLVALNTRADDIVLTIQESSRKRPKSGFLTVYESNKAGERFKETELQFGSTIDSTADQTVVVTIDKTQKYQTIFGFGGAFTDTTGQMLKTVNQSLADLLIDSYFSDNGIEYSMARIPMAGTDLPFKRRTWSGKALKVSPHKIKLFGSPWSPPSWMKTNHMFNHGGELRGTVGGEYYQSWANYFVKFLDAYKSHDINLWGLTVENEPTQGTPGKGFNCLNLTGPMERDFVKLNLGPTLAKAGYGKDKLNLMVFDENLNVFENFVPTVLEDRDAAKYVSGIAFHWYVGYPDGFPTEIQENYTDMGWLDWNMALDMSGGPRWNDKKGYGGSVNIDPYRGEAYKQPSFYALGHFSKFIPPESVRIGHTVDKSVPSFTVLTVQRPDNQTVLVALNTRADDIVLTIQESSLGARRECIVRKVENADTVCVCNSTYCDDFPALKRPKSGFLTVYESNKAGERFKETELQFGSTIDSTADQTIVVTIDKTQKYQTIFGFGGAFTDTTGQMLKTVNQSLADLLIDSYFSDNGIEYSMARIPMAGTDYSYRAYSYDDVDDDLELKHFALQKEDLEWKIPYIQRALKVSPHKIKLFGSPWSPPSWMKTNHKFNNSGELRGTVGGEYYQSWANYFVKFLDAYKSHDINLWGLTVENEPIEGADPNFNANCLNLTGPNERDFVKLNLGPTLAKAGYGKDKLNLMVFDDNLNHFQMFVPPILEDREAAKYVS</sequence>
<dbReference type="Gene3D" id="3.20.20.80">
    <property type="entry name" value="Glycosidases"/>
    <property type="match status" value="6"/>
</dbReference>
<keyword evidence="7 12" id="KW-0378">Hydrolase</keyword>
<evidence type="ECO:0000259" key="14">
    <source>
        <dbReference type="Pfam" id="PF17189"/>
    </source>
</evidence>
<dbReference type="SUPFAM" id="SSF51445">
    <property type="entry name" value="(Trans)glycosidases"/>
    <property type="match status" value="4"/>
</dbReference>
<reference evidence="15" key="1">
    <citation type="submission" date="2020-11" db="EMBL/GenBank/DDBJ databases">
        <authorList>
            <person name="Tran Van P."/>
        </authorList>
    </citation>
    <scope>NUCLEOTIDE SEQUENCE</scope>
</reference>
<name>A0A7R9QLE1_9ACAR</name>
<evidence type="ECO:0000256" key="2">
    <source>
        <dbReference type="ARBA" id="ARBA00004760"/>
    </source>
</evidence>
<dbReference type="SUPFAM" id="SSF51011">
    <property type="entry name" value="Glycosyl hydrolase domain"/>
    <property type="match status" value="3"/>
</dbReference>
<dbReference type="GO" id="GO:0006680">
    <property type="term" value="P:glucosylceramide catabolic process"/>
    <property type="evidence" value="ECO:0007669"/>
    <property type="project" value="TreeGrafter"/>
</dbReference>
<comment type="pathway">
    <text evidence="3">Sphingolipid metabolism.</text>
</comment>
<comment type="pathway">
    <text evidence="2">Lipid metabolism; sphingolipid metabolism.</text>
</comment>
<dbReference type="GO" id="GO:0006914">
    <property type="term" value="P:autophagy"/>
    <property type="evidence" value="ECO:0007669"/>
    <property type="project" value="UniProtKB-ARBA"/>
</dbReference>
<feature type="domain" description="Glycosyl hydrolase family 30 TIM-barrel" evidence="13">
    <location>
        <begin position="948"/>
        <end position="1001"/>
    </location>
</feature>
<dbReference type="GO" id="GO:0006066">
    <property type="term" value="P:alcohol metabolic process"/>
    <property type="evidence" value="ECO:0007669"/>
    <property type="project" value="UniProtKB-ARBA"/>
</dbReference>
<dbReference type="InterPro" id="IPR001139">
    <property type="entry name" value="Glyco_hydro_30"/>
</dbReference>
<keyword evidence="6" id="KW-0732">Signal</keyword>
<dbReference type="OrthoDB" id="2160638at2759"/>
<evidence type="ECO:0000256" key="9">
    <source>
        <dbReference type="ARBA" id="ARBA00023098"/>
    </source>
</evidence>
<feature type="domain" description="Glycosyl hydrolase family 30 beta sandwich" evidence="14">
    <location>
        <begin position="433"/>
        <end position="478"/>
    </location>
</feature>
<evidence type="ECO:0000256" key="8">
    <source>
        <dbReference type="ARBA" id="ARBA00022919"/>
    </source>
</evidence>
<feature type="domain" description="Glycosyl hydrolase family 30 TIM-barrel" evidence="13">
    <location>
        <begin position="87"/>
        <end position="429"/>
    </location>
</feature>
<dbReference type="EMBL" id="CAJPVJ010004012">
    <property type="protein sequence ID" value="CAG2168187.1"/>
    <property type="molecule type" value="Genomic_DNA"/>
</dbReference>
<feature type="domain" description="Glycosyl hydrolase family 30 beta sandwich" evidence="14">
    <location>
        <begin position="1232"/>
        <end position="1277"/>
    </location>
</feature>
<comment type="catalytic activity">
    <reaction evidence="11">
        <text>an N-acyl-1-beta-D-glucosyl-15-methylhexadecasphing-4-enine + H2O = an N-acyl-15-methylhexadecasphing-4-enine + D-glucose</text>
        <dbReference type="Rhea" id="RHEA:34755"/>
        <dbReference type="ChEBI" id="CHEBI:4167"/>
        <dbReference type="ChEBI" id="CHEBI:15377"/>
        <dbReference type="ChEBI" id="CHEBI:70815"/>
        <dbReference type="ChEBI" id="CHEBI:70846"/>
    </reaction>
    <physiologicalReaction direction="left-to-right" evidence="11">
        <dbReference type="Rhea" id="RHEA:34756"/>
    </physiologicalReaction>
</comment>
<keyword evidence="9 12" id="KW-0443">Lipid metabolism</keyword>
<feature type="domain" description="Glycosyl hydrolase family 30 TIM-barrel" evidence="13">
    <location>
        <begin position="1363"/>
        <end position="1592"/>
    </location>
</feature>
<evidence type="ECO:0000256" key="11">
    <source>
        <dbReference type="ARBA" id="ARBA00051345"/>
    </source>
</evidence>
<feature type="domain" description="Glycosyl hydrolase family 30 TIM-barrel" evidence="13">
    <location>
        <begin position="624"/>
        <end position="775"/>
    </location>
</feature>
<gene>
    <name evidence="15" type="ORF">ONB1V03_LOCUS7679</name>
</gene>
<evidence type="ECO:0000313" key="15">
    <source>
        <dbReference type="EMBL" id="CAD7650199.1"/>
    </source>
</evidence>
<evidence type="ECO:0000313" key="16">
    <source>
        <dbReference type="Proteomes" id="UP000728032"/>
    </source>
</evidence>
<feature type="domain" description="Glycosyl hydrolase family 30 TIM-barrel" evidence="13">
    <location>
        <begin position="564"/>
        <end position="617"/>
    </location>
</feature>
<dbReference type="InterPro" id="IPR033453">
    <property type="entry name" value="Glyco_hydro_30_TIM-barrel"/>
</dbReference>
<dbReference type="GO" id="GO:0051246">
    <property type="term" value="P:regulation of protein metabolic process"/>
    <property type="evidence" value="ECO:0007669"/>
    <property type="project" value="UniProtKB-ARBA"/>
</dbReference>
<dbReference type="GO" id="GO:0016758">
    <property type="term" value="F:hexosyltransferase activity"/>
    <property type="evidence" value="ECO:0007669"/>
    <property type="project" value="UniProtKB-ARBA"/>
</dbReference>
<dbReference type="InterPro" id="IPR033452">
    <property type="entry name" value="GH30_C"/>
</dbReference>
<dbReference type="PRINTS" id="PR00843">
    <property type="entry name" value="GLHYDRLASE30"/>
</dbReference>
<keyword evidence="16" id="KW-1185">Reference proteome</keyword>
<dbReference type="GO" id="GO:0007040">
    <property type="term" value="P:lysosome organization"/>
    <property type="evidence" value="ECO:0007669"/>
    <property type="project" value="UniProtKB-ARBA"/>
</dbReference>
<keyword evidence="12" id="KW-0326">Glycosidase</keyword>
<organism evidence="15">
    <name type="scientific">Oppiella nova</name>
    <dbReference type="NCBI Taxonomy" id="334625"/>
    <lineage>
        <taxon>Eukaryota</taxon>
        <taxon>Metazoa</taxon>
        <taxon>Ecdysozoa</taxon>
        <taxon>Arthropoda</taxon>
        <taxon>Chelicerata</taxon>
        <taxon>Arachnida</taxon>
        <taxon>Acari</taxon>
        <taxon>Acariformes</taxon>
        <taxon>Sarcoptiformes</taxon>
        <taxon>Oribatida</taxon>
        <taxon>Brachypylina</taxon>
        <taxon>Oppioidea</taxon>
        <taxon>Oppiidae</taxon>
        <taxon>Oppiella</taxon>
    </lineage>
</organism>
<evidence type="ECO:0000256" key="4">
    <source>
        <dbReference type="ARBA" id="ARBA00005382"/>
    </source>
</evidence>
<dbReference type="EMBL" id="OC918837">
    <property type="protein sequence ID" value="CAD7650199.1"/>
    <property type="molecule type" value="Genomic_DNA"/>
</dbReference>
<dbReference type="GO" id="GO:0010605">
    <property type="term" value="P:negative regulation of macromolecule metabolic process"/>
    <property type="evidence" value="ECO:0007669"/>
    <property type="project" value="UniProtKB-ARBA"/>
</dbReference>
<comment type="similarity">
    <text evidence="4 12">Belongs to the glycosyl hydrolase 30 family.</text>
</comment>
<dbReference type="GO" id="GO:0008202">
    <property type="term" value="P:steroid metabolic process"/>
    <property type="evidence" value="ECO:0007669"/>
    <property type="project" value="UniProtKB-ARBA"/>
</dbReference>
<dbReference type="GO" id="GO:0005774">
    <property type="term" value="C:vacuolar membrane"/>
    <property type="evidence" value="ECO:0007669"/>
    <property type="project" value="UniProtKB-ARBA"/>
</dbReference>
<dbReference type="EC" id="3.2.1.45" evidence="5 12"/>
<evidence type="ECO:0000256" key="10">
    <source>
        <dbReference type="ARBA" id="ARBA00050474"/>
    </source>
</evidence>
<dbReference type="GO" id="GO:0004348">
    <property type="term" value="F:glucosylceramidase activity"/>
    <property type="evidence" value="ECO:0007669"/>
    <property type="project" value="UniProtKB-EC"/>
</dbReference>
<evidence type="ECO:0000256" key="1">
    <source>
        <dbReference type="ARBA" id="ARBA00001013"/>
    </source>
</evidence>
<feature type="domain" description="Glycosyl hydrolase family 30 TIM-barrel" evidence="13">
    <location>
        <begin position="788"/>
        <end position="844"/>
    </location>
</feature>
<dbReference type="Pfam" id="PF17189">
    <property type="entry name" value="Glyco_hydro_30C"/>
    <property type="match status" value="3"/>
</dbReference>
<dbReference type="PANTHER" id="PTHR11069:SF23">
    <property type="entry name" value="LYSOSOMAL ACID GLUCOSYLCERAMIDASE"/>
    <property type="match status" value="1"/>
</dbReference>
<dbReference type="Proteomes" id="UP000728032">
    <property type="component" value="Unassembled WGS sequence"/>
</dbReference>
<feature type="domain" description="Glycosyl hydrolase family 30 beta sandwich" evidence="14">
    <location>
        <begin position="848"/>
        <end position="895"/>
    </location>
</feature>
<dbReference type="Pfam" id="PF02055">
    <property type="entry name" value="Glyco_hydro_30"/>
    <property type="match status" value="8"/>
</dbReference>
<evidence type="ECO:0000256" key="5">
    <source>
        <dbReference type="ARBA" id="ARBA00012658"/>
    </source>
</evidence>
<evidence type="ECO:0000259" key="13">
    <source>
        <dbReference type="Pfam" id="PF02055"/>
    </source>
</evidence>
<dbReference type="GO" id="GO:0005764">
    <property type="term" value="C:lysosome"/>
    <property type="evidence" value="ECO:0007669"/>
    <property type="project" value="UniProtKB-ARBA"/>
</dbReference>
<comment type="catalytic activity">
    <reaction evidence="10">
        <text>a beta-D-glucosylceramide + H2O = an N-acyl-sphingoid base + D-glucose</text>
        <dbReference type="Rhea" id="RHEA:81447"/>
        <dbReference type="ChEBI" id="CHEBI:4167"/>
        <dbReference type="ChEBI" id="CHEBI:15377"/>
        <dbReference type="ChEBI" id="CHEBI:83264"/>
        <dbReference type="ChEBI" id="CHEBI:83273"/>
    </reaction>
    <physiologicalReaction direction="left-to-right" evidence="10">
        <dbReference type="Rhea" id="RHEA:81448"/>
    </physiologicalReaction>
</comment>
<dbReference type="GO" id="GO:0030163">
    <property type="term" value="P:protein catabolic process"/>
    <property type="evidence" value="ECO:0007669"/>
    <property type="project" value="UniProtKB-ARBA"/>
</dbReference>
<dbReference type="GO" id="GO:0042391">
    <property type="term" value="P:regulation of membrane potential"/>
    <property type="evidence" value="ECO:0007669"/>
    <property type="project" value="UniProtKB-ARBA"/>
</dbReference>
<proteinExistence type="inferred from homology"/>
<dbReference type="GO" id="GO:0016241">
    <property type="term" value="P:regulation of macroautophagy"/>
    <property type="evidence" value="ECO:0007669"/>
    <property type="project" value="UniProtKB-ARBA"/>
</dbReference>